<dbReference type="KEGG" id="gtr:GLOTRDRAFT_52256"/>
<proteinExistence type="predicted"/>
<evidence type="ECO:0000259" key="1">
    <source>
        <dbReference type="SMART" id="SM00829"/>
    </source>
</evidence>
<dbReference type="InterPro" id="IPR013154">
    <property type="entry name" value="ADH-like_N"/>
</dbReference>
<evidence type="ECO:0000313" key="2">
    <source>
        <dbReference type="EMBL" id="EPQ60267.1"/>
    </source>
</evidence>
<organism evidence="2 3">
    <name type="scientific">Gloeophyllum trabeum (strain ATCC 11539 / FP-39264 / Madison 617)</name>
    <name type="common">Brown rot fungus</name>
    <dbReference type="NCBI Taxonomy" id="670483"/>
    <lineage>
        <taxon>Eukaryota</taxon>
        <taxon>Fungi</taxon>
        <taxon>Dikarya</taxon>
        <taxon>Basidiomycota</taxon>
        <taxon>Agaricomycotina</taxon>
        <taxon>Agaricomycetes</taxon>
        <taxon>Gloeophyllales</taxon>
        <taxon>Gloeophyllaceae</taxon>
        <taxon>Gloeophyllum</taxon>
    </lineage>
</organism>
<dbReference type="InterPro" id="IPR014182">
    <property type="entry name" value="ADH_Zn_typ-1"/>
</dbReference>
<dbReference type="InterPro" id="IPR050700">
    <property type="entry name" value="YIM1/Zinc_Alcohol_DH_Fams"/>
</dbReference>
<dbReference type="Gene3D" id="3.90.180.10">
    <property type="entry name" value="Medium-chain alcohol dehydrogenases, catalytic domain"/>
    <property type="match status" value="1"/>
</dbReference>
<dbReference type="SUPFAM" id="SSF51735">
    <property type="entry name" value="NAD(P)-binding Rossmann-fold domains"/>
    <property type="match status" value="1"/>
</dbReference>
<dbReference type="eggNOG" id="KOG1198">
    <property type="taxonomic scope" value="Eukaryota"/>
</dbReference>
<protein>
    <submittedName>
        <fullName evidence="2">Zinc-binding alcohol dehydrogenase</fullName>
    </submittedName>
</protein>
<accession>S7QLK3</accession>
<feature type="domain" description="Enoyl reductase (ER)" evidence="1">
    <location>
        <begin position="14"/>
        <end position="335"/>
    </location>
</feature>
<dbReference type="OMA" id="VACICWY"/>
<dbReference type="SUPFAM" id="SSF50129">
    <property type="entry name" value="GroES-like"/>
    <property type="match status" value="1"/>
</dbReference>
<dbReference type="STRING" id="670483.S7QLK3"/>
<dbReference type="InterPro" id="IPR020843">
    <property type="entry name" value="ER"/>
</dbReference>
<dbReference type="InterPro" id="IPR011032">
    <property type="entry name" value="GroES-like_sf"/>
</dbReference>
<dbReference type="PANTHER" id="PTHR11695">
    <property type="entry name" value="ALCOHOL DEHYDROGENASE RELATED"/>
    <property type="match status" value="1"/>
</dbReference>
<dbReference type="EMBL" id="KB469296">
    <property type="protein sequence ID" value="EPQ60267.1"/>
    <property type="molecule type" value="Genomic_DNA"/>
</dbReference>
<dbReference type="Proteomes" id="UP000030669">
    <property type="component" value="Unassembled WGS sequence"/>
</dbReference>
<dbReference type="InterPro" id="IPR036291">
    <property type="entry name" value="NAD(P)-bd_dom_sf"/>
</dbReference>
<dbReference type="CDD" id="cd08252">
    <property type="entry name" value="AL_MDR"/>
    <property type="match status" value="1"/>
</dbReference>
<name>S7QLK3_GLOTA</name>
<dbReference type="GO" id="GO:0016491">
    <property type="term" value="F:oxidoreductase activity"/>
    <property type="evidence" value="ECO:0007669"/>
    <property type="project" value="InterPro"/>
</dbReference>
<dbReference type="HOGENOM" id="CLU_026673_3_0_1"/>
<dbReference type="Pfam" id="PF13602">
    <property type="entry name" value="ADH_zinc_N_2"/>
    <property type="match status" value="1"/>
</dbReference>
<dbReference type="NCBIfam" id="TIGR02817">
    <property type="entry name" value="adh_fam_1"/>
    <property type="match status" value="1"/>
</dbReference>
<dbReference type="GO" id="GO:0008270">
    <property type="term" value="F:zinc ion binding"/>
    <property type="evidence" value="ECO:0007669"/>
    <property type="project" value="InterPro"/>
</dbReference>
<keyword evidence="3" id="KW-1185">Reference proteome</keyword>
<dbReference type="Pfam" id="PF08240">
    <property type="entry name" value="ADH_N"/>
    <property type="match status" value="1"/>
</dbReference>
<gene>
    <name evidence="2" type="ORF">GLOTRDRAFT_52256</name>
</gene>
<dbReference type="AlphaFoldDB" id="S7QLK3"/>
<evidence type="ECO:0000313" key="3">
    <source>
        <dbReference type="Proteomes" id="UP000030669"/>
    </source>
</evidence>
<dbReference type="GeneID" id="19306870"/>
<dbReference type="OrthoDB" id="203908at2759"/>
<dbReference type="RefSeq" id="XP_007860340.1">
    <property type="nucleotide sequence ID" value="XM_007862149.1"/>
</dbReference>
<dbReference type="PANTHER" id="PTHR11695:SF294">
    <property type="entry name" value="RETICULON-4-INTERACTING PROTEIN 1, MITOCHONDRIAL"/>
    <property type="match status" value="1"/>
</dbReference>
<dbReference type="SMART" id="SM00829">
    <property type="entry name" value="PKS_ER"/>
    <property type="match status" value="1"/>
</dbReference>
<sequence>MATQMKAIVPSNPGPASVLSLVDLPIPALEGPYDILVKILGVSLNPADTKVRKSNTRPNRVLGWDAAGVVEQAGEKALFKKGDEVFYAGSIGRAGTNAQYGVVDSRIVGRKPKGWSWADAAGLPLVALTAWEMLEDHFHLKPYAVPEKDDTIIIVNGAGGVGTMATQLAAKVFNLKNVIATASRPETIEWVKKNGATHVISHREDLATQLKEQNLTPSLAFICYDTPHYLPQLVSVLRPWGHIGSIVETDDPLPFHQSTGAFGKALSFHWELMFTRPLHGYDLETQGRILNQVAKLAEEGKLTNITTVQEVFSVQSLRKAHETVENGKAIGKIVFEVKDTIEEN</sequence>
<reference evidence="2 3" key="1">
    <citation type="journal article" date="2012" name="Science">
        <title>The Paleozoic origin of enzymatic lignin decomposition reconstructed from 31 fungal genomes.</title>
        <authorList>
            <person name="Floudas D."/>
            <person name="Binder M."/>
            <person name="Riley R."/>
            <person name="Barry K."/>
            <person name="Blanchette R.A."/>
            <person name="Henrissat B."/>
            <person name="Martinez A.T."/>
            <person name="Otillar R."/>
            <person name="Spatafora J.W."/>
            <person name="Yadav J.S."/>
            <person name="Aerts A."/>
            <person name="Benoit I."/>
            <person name="Boyd A."/>
            <person name="Carlson A."/>
            <person name="Copeland A."/>
            <person name="Coutinho P.M."/>
            <person name="de Vries R.P."/>
            <person name="Ferreira P."/>
            <person name="Findley K."/>
            <person name="Foster B."/>
            <person name="Gaskell J."/>
            <person name="Glotzer D."/>
            <person name="Gorecki P."/>
            <person name="Heitman J."/>
            <person name="Hesse C."/>
            <person name="Hori C."/>
            <person name="Igarashi K."/>
            <person name="Jurgens J.A."/>
            <person name="Kallen N."/>
            <person name="Kersten P."/>
            <person name="Kohler A."/>
            <person name="Kuees U."/>
            <person name="Kumar T.K.A."/>
            <person name="Kuo A."/>
            <person name="LaButti K."/>
            <person name="Larrondo L.F."/>
            <person name="Lindquist E."/>
            <person name="Ling A."/>
            <person name="Lombard V."/>
            <person name="Lucas S."/>
            <person name="Lundell T."/>
            <person name="Martin R."/>
            <person name="McLaughlin D.J."/>
            <person name="Morgenstern I."/>
            <person name="Morin E."/>
            <person name="Murat C."/>
            <person name="Nagy L.G."/>
            <person name="Nolan M."/>
            <person name="Ohm R.A."/>
            <person name="Patyshakuliyeva A."/>
            <person name="Rokas A."/>
            <person name="Ruiz-Duenas F.J."/>
            <person name="Sabat G."/>
            <person name="Salamov A."/>
            <person name="Samejima M."/>
            <person name="Schmutz J."/>
            <person name="Slot J.C."/>
            <person name="St John F."/>
            <person name="Stenlid J."/>
            <person name="Sun H."/>
            <person name="Sun S."/>
            <person name="Syed K."/>
            <person name="Tsang A."/>
            <person name="Wiebenga A."/>
            <person name="Young D."/>
            <person name="Pisabarro A."/>
            <person name="Eastwood D.C."/>
            <person name="Martin F."/>
            <person name="Cullen D."/>
            <person name="Grigoriev I.V."/>
            <person name="Hibbett D.S."/>
        </authorList>
    </citation>
    <scope>NUCLEOTIDE SEQUENCE [LARGE SCALE GENOMIC DNA]</scope>
    <source>
        <strain evidence="2 3">ATCC 11539</strain>
    </source>
</reference>
<dbReference type="Gene3D" id="3.40.50.720">
    <property type="entry name" value="NAD(P)-binding Rossmann-like Domain"/>
    <property type="match status" value="1"/>
</dbReference>